<dbReference type="InterPro" id="IPR005467">
    <property type="entry name" value="His_kinase_dom"/>
</dbReference>
<keyword evidence="8" id="KW-0902">Two-component regulatory system</keyword>
<dbReference type="PANTHER" id="PTHR43065:SF10">
    <property type="entry name" value="PEROXIDE STRESS-ACTIVATED HISTIDINE KINASE MAK3"/>
    <property type="match status" value="1"/>
</dbReference>
<keyword evidence="5" id="KW-0547">Nucleotide-binding</keyword>
<keyword evidence="11" id="KW-1185">Reference proteome</keyword>
<dbReference type="PRINTS" id="PR00344">
    <property type="entry name" value="BCTRLSENSOR"/>
</dbReference>
<dbReference type="GO" id="GO:0000155">
    <property type="term" value="F:phosphorelay sensor kinase activity"/>
    <property type="evidence" value="ECO:0007669"/>
    <property type="project" value="InterPro"/>
</dbReference>
<comment type="caution">
    <text evidence="10">The sequence shown here is derived from an EMBL/GenBank/DDBJ whole genome shotgun (WGS) entry which is preliminary data.</text>
</comment>
<dbReference type="AlphaFoldDB" id="A0A6I4UU72"/>
<keyword evidence="6" id="KW-0418">Kinase</keyword>
<evidence type="ECO:0000256" key="6">
    <source>
        <dbReference type="ARBA" id="ARBA00022777"/>
    </source>
</evidence>
<evidence type="ECO:0000256" key="2">
    <source>
        <dbReference type="ARBA" id="ARBA00012438"/>
    </source>
</evidence>
<dbReference type="InterPro" id="IPR013656">
    <property type="entry name" value="PAS_4"/>
</dbReference>
<dbReference type="OrthoDB" id="9789238at2"/>
<feature type="domain" description="Histidine kinase" evidence="9">
    <location>
        <begin position="135"/>
        <end position="356"/>
    </location>
</feature>
<evidence type="ECO:0000256" key="4">
    <source>
        <dbReference type="ARBA" id="ARBA00022679"/>
    </source>
</evidence>
<organism evidence="10 11">
    <name type="scientific">Croceibacterium soli</name>
    <dbReference type="NCBI Taxonomy" id="1739690"/>
    <lineage>
        <taxon>Bacteria</taxon>
        <taxon>Pseudomonadati</taxon>
        <taxon>Pseudomonadota</taxon>
        <taxon>Alphaproteobacteria</taxon>
        <taxon>Sphingomonadales</taxon>
        <taxon>Erythrobacteraceae</taxon>
        <taxon>Croceibacterium</taxon>
    </lineage>
</organism>
<dbReference type="Pfam" id="PF00512">
    <property type="entry name" value="HisKA"/>
    <property type="match status" value="1"/>
</dbReference>
<evidence type="ECO:0000256" key="8">
    <source>
        <dbReference type="ARBA" id="ARBA00023012"/>
    </source>
</evidence>
<evidence type="ECO:0000313" key="10">
    <source>
        <dbReference type="EMBL" id="MXP40675.1"/>
    </source>
</evidence>
<reference evidence="10 11" key="1">
    <citation type="submission" date="2019-12" db="EMBL/GenBank/DDBJ databases">
        <title>Genomic-based taxomic classification of the family Erythrobacteraceae.</title>
        <authorList>
            <person name="Xu L."/>
        </authorList>
    </citation>
    <scope>NUCLEOTIDE SEQUENCE [LARGE SCALE GENOMIC DNA]</scope>
    <source>
        <strain evidence="10 11">MCCC 1K02066</strain>
    </source>
</reference>
<dbReference type="SUPFAM" id="SSF55874">
    <property type="entry name" value="ATPase domain of HSP90 chaperone/DNA topoisomerase II/histidine kinase"/>
    <property type="match status" value="1"/>
</dbReference>
<dbReference type="InterPro" id="IPR035965">
    <property type="entry name" value="PAS-like_dom_sf"/>
</dbReference>
<dbReference type="CDD" id="cd00082">
    <property type="entry name" value="HisKA"/>
    <property type="match status" value="1"/>
</dbReference>
<dbReference type="SMART" id="SM00388">
    <property type="entry name" value="HisKA"/>
    <property type="match status" value="1"/>
</dbReference>
<keyword evidence="7" id="KW-0067">ATP-binding</keyword>
<dbReference type="RefSeq" id="WP_160745548.1">
    <property type="nucleotide sequence ID" value="NZ_WTYK01000002.1"/>
</dbReference>
<dbReference type="InterPro" id="IPR036890">
    <property type="entry name" value="HATPase_C_sf"/>
</dbReference>
<dbReference type="Gene3D" id="3.30.450.20">
    <property type="entry name" value="PAS domain"/>
    <property type="match status" value="1"/>
</dbReference>
<dbReference type="PROSITE" id="PS50109">
    <property type="entry name" value="HIS_KIN"/>
    <property type="match status" value="1"/>
</dbReference>
<dbReference type="InterPro" id="IPR036097">
    <property type="entry name" value="HisK_dim/P_sf"/>
</dbReference>
<dbReference type="EMBL" id="WTYK01000002">
    <property type="protein sequence ID" value="MXP40675.1"/>
    <property type="molecule type" value="Genomic_DNA"/>
</dbReference>
<dbReference type="EC" id="2.7.13.3" evidence="2"/>
<evidence type="ECO:0000256" key="1">
    <source>
        <dbReference type="ARBA" id="ARBA00000085"/>
    </source>
</evidence>
<dbReference type="Pfam" id="PF08448">
    <property type="entry name" value="PAS_4"/>
    <property type="match status" value="1"/>
</dbReference>
<dbReference type="InterPro" id="IPR003661">
    <property type="entry name" value="HisK_dim/P_dom"/>
</dbReference>
<dbReference type="Gene3D" id="1.10.287.130">
    <property type="match status" value="1"/>
</dbReference>
<keyword evidence="4" id="KW-0808">Transferase</keyword>
<dbReference type="GO" id="GO:0005524">
    <property type="term" value="F:ATP binding"/>
    <property type="evidence" value="ECO:0007669"/>
    <property type="project" value="UniProtKB-KW"/>
</dbReference>
<accession>A0A6I4UU72</accession>
<name>A0A6I4UU72_9SPHN</name>
<evidence type="ECO:0000256" key="3">
    <source>
        <dbReference type="ARBA" id="ARBA00022553"/>
    </source>
</evidence>
<evidence type="ECO:0000256" key="5">
    <source>
        <dbReference type="ARBA" id="ARBA00022741"/>
    </source>
</evidence>
<dbReference type="InterPro" id="IPR003594">
    <property type="entry name" value="HATPase_dom"/>
</dbReference>
<dbReference type="InterPro" id="IPR004358">
    <property type="entry name" value="Sig_transdc_His_kin-like_C"/>
</dbReference>
<keyword evidence="3" id="KW-0597">Phosphoprotein</keyword>
<dbReference type="PANTHER" id="PTHR43065">
    <property type="entry name" value="SENSOR HISTIDINE KINASE"/>
    <property type="match status" value="1"/>
</dbReference>
<evidence type="ECO:0000256" key="7">
    <source>
        <dbReference type="ARBA" id="ARBA00022840"/>
    </source>
</evidence>
<gene>
    <name evidence="10" type="ORF">GRI75_03300</name>
</gene>
<proteinExistence type="predicted"/>
<dbReference type="SUPFAM" id="SSF47384">
    <property type="entry name" value="Homodimeric domain of signal transducing histidine kinase"/>
    <property type="match status" value="1"/>
</dbReference>
<dbReference type="SMART" id="SM00387">
    <property type="entry name" value="HATPase_c"/>
    <property type="match status" value="1"/>
</dbReference>
<dbReference type="SUPFAM" id="SSF55785">
    <property type="entry name" value="PYP-like sensor domain (PAS domain)"/>
    <property type="match status" value="1"/>
</dbReference>
<protein>
    <recommendedName>
        <fullName evidence="2">histidine kinase</fullName>
        <ecNumber evidence="2">2.7.13.3</ecNumber>
    </recommendedName>
</protein>
<evidence type="ECO:0000259" key="9">
    <source>
        <dbReference type="PROSITE" id="PS50109"/>
    </source>
</evidence>
<sequence>MSDPAGEGAAPSAADQIAGLTFALVLLDSNLAVRSANHAAEDLLGASARRLTGQTIGDIVDFCDARIAARVAEPDAQITARGVAIRVGEREHRVNLTVSALPNHPGWRVLTFSDARQGEGAGDEERPAPLRGPAILAHEIKNPLSAIRGAAQLLARKVGESERALTGLIAEEVDRIAQLIDRMQRLGREQPEPVAPLNLHEAIRRACDTILAADTSGVALKEEFDPSLPPVLANDGALVQVLINLLANARDASRDRPSPTITIRTRFVSGLVLNVIRLGRPVKLPIEIQVTDNGPGVDPALADHIFEPFVSSKSGGQGLGLALVNKLVRDMNGRITHERDEAAGLTHFRVQLPMAS</sequence>
<dbReference type="Pfam" id="PF02518">
    <property type="entry name" value="HATPase_c"/>
    <property type="match status" value="1"/>
</dbReference>
<dbReference type="Proteomes" id="UP000469159">
    <property type="component" value="Unassembled WGS sequence"/>
</dbReference>
<dbReference type="Gene3D" id="3.30.565.10">
    <property type="entry name" value="Histidine kinase-like ATPase, C-terminal domain"/>
    <property type="match status" value="1"/>
</dbReference>
<comment type="catalytic activity">
    <reaction evidence="1">
        <text>ATP + protein L-histidine = ADP + protein N-phospho-L-histidine.</text>
        <dbReference type="EC" id="2.7.13.3"/>
    </reaction>
</comment>
<evidence type="ECO:0000313" key="11">
    <source>
        <dbReference type="Proteomes" id="UP000469159"/>
    </source>
</evidence>